<evidence type="ECO:0000313" key="5">
    <source>
        <dbReference type="Proteomes" id="UP001057498"/>
    </source>
</evidence>
<accession>A0ABN6PJ56</accession>
<dbReference type="InterPro" id="IPR036291">
    <property type="entry name" value="NAD(P)-bd_dom_sf"/>
</dbReference>
<proteinExistence type="inferred from homology"/>
<evidence type="ECO:0000256" key="1">
    <source>
        <dbReference type="ARBA" id="ARBA00009353"/>
    </source>
</evidence>
<comment type="similarity">
    <text evidence="1">Belongs to the NAD(P)-dependent epimerase/dehydratase family. SDR39U1 subfamily.</text>
</comment>
<dbReference type="NCBIfam" id="TIGR01777">
    <property type="entry name" value="yfcH"/>
    <property type="match status" value="1"/>
</dbReference>
<dbReference type="PANTHER" id="PTHR11092">
    <property type="entry name" value="SUGAR NUCLEOTIDE EPIMERASE RELATED"/>
    <property type="match status" value="1"/>
</dbReference>
<dbReference type="RefSeq" id="WP_251971778.1">
    <property type="nucleotide sequence ID" value="NZ_AP025730.1"/>
</dbReference>
<evidence type="ECO:0000313" key="4">
    <source>
        <dbReference type="EMBL" id="BDI03492.1"/>
    </source>
</evidence>
<dbReference type="EMBL" id="AP025730">
    <property type="protein sequence ID" value="BDI03492.1"/>
    <property type="molecule type" value="Genomic_DNA"/>
</dbReference>
<gene>
    <name evidence="4" type="primary">sulA</name>
    <name evidence="4" type="ORF">CATMQ487_04620</name>
</gene>
<feature type="domain" description="NAD-dependent epimerase/dehydratase" evidence="2">
    <location>
        <begin position="4"/>
        <end position="223"/>
    </location>
</feature>
<sequence length="299" mass="32250">MHLLITGATGTLGRPLCTTLQQTGHRVTVLSRQPAERVRALCGRDVEVWNDLAAWTPERHFDAVVNLAGEPIADARWTAARKARLRDSRIALTEQLVQRIAAAHRRPAVLLSGSAVGVYGDGGERVFTEAAPPAADFAARLCADWEAAARPVQGLGLRLCWLRTGLVLARDGGLLARMRLPFSLGLGARLGDGRQWMSWIHEDDWHALLLHLLADPQASGAFNLTAPQPVTNAEFTAQLARALHRPAFLAAPAWVLKLAAGEMAPLLLGGQRVLPAHAQARGFHFRHPALGGALQDLLG</sequence>
<evidence type="ECO:0000259" key="3">
    <source>
        <dbReference type="Pfam" id="PF08338"/>
    </source>
</evidence>
<evidence type="ECO:0000259" key="2">
    <source>
        <dbReference type="Pfam" id="PF01370"/>
    </source>
</evidence>
<dbReference type="InterPro" id="IPR013549">
    <property type="entry name" value="DUF1731"/>
</dbReference>
<dbReference type="PANTHER" id="PTHR11092:SF0">
    <property type="entry name" value="EPIMERASE FAMILY PROTEIN SDR39U1"/>
    <property type="match status" value="1"/>
</dbReference>
<keyword evidence="5" id="KW-1185">Reference proteome</keyword>
<dbReference type="InterPro" id="IPR010099">
    <property type="entry name" value="SDR39U1"/>
</dbReference>
<dbReference type="Pfam" id="PF01370">
    <property type="entry name" value="Epimerase"/>
    <property type="match status" value="1"/>
</dbReference>
<dbReference type="SUPFAM" id="SSF51735">
    <property type="entry name" value="NAD(P)-binding Rossmann-fold domains"/>
    <property type="match status" value="1"/>
</dbReference>
<dbReference type="InterPro" id="IPR001509">
    <property type="entry name" value="Epimerase_deHydtase"/>
</dbReference>
<dbReference type="Pfam" id="PF08338">
    <property type="entry name" value="DUF1731"/>
    <property type="match status" value="1"/>
</dbReference>
<organism evidence="4 5">
    <name type="scientific">Sphaerotilus microaerophilus</name>
    <dbReference type="NCBI Taxonomy" id="2914710"/>
    <lineage>
        <taxon>Bacteria</taxon>
        <taxon>Pseudomonadati</taxon>
        <taxon>Pseudomonadota</taxon>
        <taxon>Betaproteobacteria</taxon>
        <taxon>Burkholderiales</taxon>
        <taxon>Sphaerotilaceae</taxon>
        <taxon>Sphaerotilus</taxon>
    </lineage>
</organism>
<feature type="domain" description="DUF1731" evidence="3">
    <location>
        <begin position="251"/>
        <end position="297"/>
    </location>
</feature>
<dbReference type="Proteomes" id="UP001057498">
    <property type="component" value="Chromosome"/>
</dbReference>
<reference evidence="4" key="1">
    <citation type="submission" date="2022-04" db="EMBL/GenBank/DDBJ databases">
        <title>Whole genome sequence of Sphaerotilus sp. FB-5.</title>
        <authorList>
            <person name="Takeda M."/>
            <person name="Narihara S."/>
            <person name="Akimoto M."/>
            <person name="Akimoto R."/>
            <person name="Nishiyashiki S."/>
            <person name="Murakami T."/>
        </authorList>
    </citation>
    <scope>NUCLEOTIDE SEQUENCE</scope>
    <source>
        <strain evidence="4">FB-5</strain>
    </source>
</reference>
<protein>
    <submittedName>
        <fullName evidence="4">Epimerase</fullName>
    </submittedName>
</protein>
<dbReference type="Gene3D" id="3.40.50.720">
    <property type="entry name" value="NAD(P)-binding Rossmann-like Domain"/>
    <property type="match status" value="1"/>
</dbReference>
<name>A0ABN6PJ56_9BURK</name>